<dbReference type="PANTHER" id="PTHR35586">
    <property type="entry name" value="SLL1691 PROTEIN"/>
    <property type="match status" value="1"/>
</dbReference>
<protein>
    <recommendedName>
        <fullName evidence="1">DUF4351 domain-containing protein</fullName>
    </recommendedName>
</protein>
<dbReference type="AlphaFoldDB" id="A0A1G5ZZT1"/>
<dbReference type="Proteomes" id="UP000198771">
    <property type="component" value="Unassembled WGS sequence"/>
</dbReference>
<dbReference type="OrthoDB" id="5413951at2"/>
<organism evidence="2 3">
    <name type="scientific">Desulfonatronum thiosulfatophilum</name>
    <dbReference type="NCBI Taxonomy" id="617002"/>
    <lineage>
        <taxon>Bacteria</taxon>
        <taxon>Pseudomonadati</taxon>
        <taxon>Thermodesulfobacteriota</taxon>
        <taxon>Desulfovibrionia</taxon>
        <taxon>Desulfovibrionales</taxon>
        <taxon>Desulfonatronaceae</taxon>
        <taxon>Desulfonatronum</taxon>
    </lineage>
</organism>
<dbReference type="EMBL" id="FMXO01000001">
    <property type="protein sequence ID" value="SDB01711.1"/>
    <property type="molecule type" value="Genomic_DNA"/>
</dbReference>
<dbReference type="STRING" id="617002.SAMN05660653_00003"/>
<accession>A0A1G5ZZT1</accession>
<reference evidence="2 3" key="1">
    <citation type="submission" date="2016-10" db="EMBL/GenBank/DDBJ databases">
        <authorList>
            <person name="de Groot N.N."/>
        </authorList>
    </citation>
    <scope>NUCLEOTIDE SEQUENCE [LARGE SCALE GENOMIC DNA]</scope>
    <source>
        <strain evidence="2 3">ASO4-2</strain>
    </source>
</reference>
<name>A0A1G5ZZT1_9BACT</name>
<gene>
    <name evidence="2" type="ORF">SAMN05660653_00003</name>
</gene>
<keyword evidence="3" id="KW-1185">Reference proteome</keyword>
<proteinExistence type="predicted"/>
<sequence length="311" mass="36863">MPPQSHDHNFKNLFQDFPRESLELFYPQALELYGELLEITFVRQEPRKHHLSDSALALDMPILFRFAHGCLLLWLVEFQEDKDKFSIYKLLRYTTDLMEAHPDAVVIPTVLFTDRKNWREDVPRQLESHLIGTTFLHFEYVHLKLFALHAKDYYSVNNPVAKILMPKMQYSHSERIEVLRHAYLGLYQLASRMLFEKYTDFIDVYAHVQPEEQQALCADIMEHEETAMLAQYIKNLGRDEGRVEGRVEGRDEGRIEGRQAIIQRLFTKRFGQNILNIEVQERLRKATPEQLDLWAERILDAKNLDEVFRDN</sequence>
<dbReference type="PANTHER" id="PTHR35586:SF1">
    <property type="entry name" value="SLL1691 PROTEIN"/>
    <property type="match status" value="1"/>
</dbReference>
<evidence type="ECO:0000313" key="3">
    <source>
        <dbReference type="Proteomes" id="UP000198771"/>
    </source>
</evidence>
<feature type="domain" description="DUF4351" evidence="1">
    <location>
        <begin position="252"/>
        <end position="306"/>
    </location>
</feature>
<evidence type="ECO:0000313" key="2">
    <source>
        <dbReference type="EMBL" id="SDB01711.1"/>
    </source>
</evidence>
<evidence type="ECO:0000259" key="1">
    <source>
        <dbReference type="Pfam" id="PF14261"/>
    </source>
</evidence>
<dbReference type="InterPro" id="IPR025587">
    <property type="entry name" value="DUF4351"/>
</dbReference>
<dbReference type="RefSeq" id="WP_092115958.1">
    <property type="nucleotide sequence ID" value="NZ_FMXO01000001.1"/>
</dbReference>
<dbReference type="Pfam" id="PF14261">
    <property type="entry name" value="DUF4351"/>
    <property type="match status" value="1"/>
</dbReference>